<proteinExistence type="predicted"/>
<organism evidence="1 2">
    <name type="scientific">Oikopleura dioica</name>
    <name type="common">Tunicate</name>
    <dbReference type="NCBI Taxonomy" id="34765"/>
    <lineage>
        <taxon>Eukaryota</taxon>
        <taxon>Metazoa</taxon>
        <taxon>Chordata</taxon>
        <taxon>Tunicata</taxon>
        <taxon>Appendicularia</taxon>
        <taxon>Copelata</taxon>
        <taxon>Oikopleuridae</taxon>
        <taxon>Oikopleura</taxon>
    </lineage>
</organism>
<protein>
    <submittedName>
        <fullName evidence="1">Uncharacterized protein</fullName>
    </submittedName>
</protein>
<evidence type="ECO:0000313" key="2">
    <source>
        <dbReference type="Proteomes" id="UP000001307"/>
    </source>
</evidence>
<name>E4XYD0_OIKDI</name>
<dbReference type="AlphaFoldDB" id="E4XYD0"/>
<evidence type="ECO:0000313" key="1">
    <source>
        <dbReference type="EMBL" id="CBY14658.1"/>
    </source>
</evidence>
<reference evidence="1 2" key="1">
    <citation type="journal article" date="2010" name="Science">
        <title>Plasticity of animal genome architecture unmasked by rapid evolution of a pelagic tunicate.</title>
        <authorList>
            <person name="Denoeud F."/>
            <person name="Henriet S."/>
            <person name="Mungpakdee S."/>
            <person name="Aury J.M."/>
            <person name="Da Silva C."/>
            <person name="Brinkmann H."/>
            <person name="Mikhaleva J."/>
            <person name="Olsen L.C."/>
            <person name="Jubin C."/>
            <person name="Canestro C."/>
            <person name="Bouquet J.M."/>
            <person name="Danks G."/>
            <person name="Poulain J."/>
            <person name="Campsteijn C."/>
            <person name="Adamski M."/>
            <person name="Cross I."/>
            <person name="Yadetie F."/>
            <person name="Muffato M."/>
            <person name="Louis A."/>
            <person name="Butcher S."/>
            <person name="Tsagkogeorga G."/>
            <person name="Konrad A."/>
            <person name="Singh S."/>
            <person name="Jensen M.F."/>
            <person name="Cong E.H."/>
            <person name="Eikeseth-Otteraa H."/>
            <person name="Noel B."/>
            <person name="Anthouard V."/>
            <person name="Porcel B.M."/>
            <person name="Kachouri-Lafond R."/>
            <person name="Nishino A."/>
            <person name="Ugolini M."/>
            <person name="Chourrout P."/>
            <person name="Nishida H."/>
            <person name="Aasland R."/>
            <person name="Huzurbazar S."/>
            <person name="Westhof E."/>
            <person name="Delsuc F."/>
            <person name="Lehrach H."/>
            <person name="Reinhardt R."/>
            <person name="Weissenbach J."/>
            <person name="Roy S.W."/>
            <person name="Artiguenave F."/>
            <person name="Postlethwait J.H."/>
            <person name="Manak J.R."/>
            <person name="Thompson E.M."/>
            <person name="Jaillon O."/>
            <person name="Du Pasquier L."/>
            <person name="Boudinot P."/>
            <person name="Liberles D.A."/>
            <person name="Volff J.N."/>
            <person name="Philippe H."/>
            <person name="Lenhard B."/>
            <person name="Roest Crollius H."/>
            <person name="Wincker P."/>
            <person name="Chourrout D."/>
        </authorList>
    </citation>
    <scope>NUCLEOTIDE SEQUENCE [LARGE SCALE GENOMIC DNA]</scope>
</reference>
<dbReference type="EMBL" id="FN653318">
    <property type="protein sequence ID" value="CBY14658.1"/>
    <property type="molecule type" value="Genomic_DNA"/>
</dbReference>
<sequence>MTVTLRDVQYFKRLTLVYAGLDSRYQTSLMRTTISNIRELVARMMVSQEISQDDFDFLVDEPWAMNLVSRLVKIVNDAEADPLTKLREELELEFSARLDFRRQNRYNVVYGFYEYSYVISVAYKVLGVISTRHEGVTRFILTLKAALLQKLDLYLIELAPRILGYLNTLGMFGSSRLALAENIDWLTVTF</sequence>
<gene>
    <name evidence="1" type="ORF">GSOID_T00009705001</name>
</gene>
<dbReference type="Proteomes" id="UP000001307">
    <property type="component" value="Unassembled WGS sequence"/>
</dbReference>
<accession>E4XYD0</accession>
<dbReference type="InParanoid" id="E4XYD0"/>
<keyword evidence="2" id="KW-1185">Reference proteome</keyword>